<keyword evidence="2" id="KW-1185">Reference proteome</keyword>
<evidence type="ECO:0000313" key="1">
    <source>
        <dbReference type="EMBL" id="MBV7269954.1"/>
    </source>
</evidence>
<organism evidence="1 2">
    <name type="scientific">Winogradskyella luteola</name>
    <dbReference type="NCBI Taxonomy" id="2828330"/>
    <lineage>
        <taxon>Bacteria</taxon>
        <taxon>Pseudomonadati</taxon>
        <taxon>Bacteroidota</taxon>
        <taxon>Flavobacteriia</taxon>
        <taxon>Flavobacteriales</taxon>
        <taxon>Flavobacteriaceae</taxon>
        <taxon>Winogradskyella</taxon>
    </lineage>
</organism>
<dbReference type="Proteomes" id="UP001138894">
    <property type="component" value="Unassembled WGS sequence"/>
</dbReference>
<proteinExistence type="predicted"/>
<protein>
    <submittedName>
        <fullName evidence="1">Uncharacterized protein</fullName>
    </submittedName>
</protein>
<sequence length="171" mass="20044">MACQKEEQFITDESQDSIVKKSKDLEDIVIDQSNLCDFNIESDITPYFGEDGEPLVDFRWYNSDEVFEFCSVPNIPAYIQVSDNPPFASCGYSFINEYYPIDFYNTDHLTKNINYLTDGPPHLVYNPYNPPTFQNEIYGSKCFYWRIIVISDCSNSCQNIITKWKFFEFNI</sequence>
<dbReference type="EMBL" id="JAGSPD010000010">
    <property type="protein sequence ID" value="MBV7269954.1"/>
    <property type="molecule type" value="Genomic_DNA"/>
</dbReference>
<accession>A0A9X1FA41</accession>
<evidence type="ECO:0000313" key="2">
    <source>
        <dbReference type="Proteomes" id="UP001138894"/>
    </source>
</evidence>
<gene>
    <name evidence="1" type="ORF">KCG49_12215</name>
</gene>
<dbReference type="RefSeq" id="WP_218546870.1">
    <property type="nucleotide sequence ID" value="NZ_JAGSPD010000010.1"/>
</dbReference>
<name>A0A9X1FA41_9FLAO</name>
<dbReference type="AlphaFoldDB" id="A0A9X1FA41"/>
<comment type="caution">
    <text evidence="1">The sequence shown here is derived from an EMBL/GenBank/DDBJ whole genome shotgun (WGS) entry which is preliminary data.</text>
</comment>
<reference evidence="1" key="1">
    <citation type="submission" date="2021-04" db="EMBL/GenBank/DDBJ databases">
        <authorList>
            <person name="Pira H."/>
            <person name="Risdian C."/>
            <person name="Wink J."/>
        </authorList>
    </citation>
    <scope>NUCLEOTIDE SEQUENCE</scope>
    <source>
        <strain evidence="1">WHY3</strain>
    </source>
</reference>